<protein>
    <submittedName>
        <fullName evidence="2">Uncharacterized protein</fullName>
    </submittedName>
</protein>
<proteinExistence type="predicted"/>
<reference evidence="3" key="1">
    <citation type="submission" date="2024-07" db="EMBL/GenBank/DDBJ databases">
        <title>Two chromosome-level genome assemblies of Korean endemic species Abeliophyllum distichum and Forsythia ovata (Oleaceae).</title>
        <authorList>
            <person name="Jang H."/>
        </authorList>
    </citation>
    <scope>NUCLEOTIDE SEQUENCE [LARGE SCALE GENOMIC DNA]</scope>
</reference>
<sequence length="194" mass="20608">MFSYFSLVPLQFPSLHALNKNGIFLIFNGLLVFLAKTSGLVPSSLGFDLSEPKILVEIKEALLDKEFLVPNGVVEGGEKEAESELLNVDGGGGGRGVGGGGGRGRGNYHFEDGEEEPESELLNVDGSGGGNCHFEDVVKETDSENGLLVEEILVQNDAYGEVEEEEEEEEEEESELLNVDGSGRSGGGGGQLPF</sequence>
<keyword evidence="3" id="KW-1185">Reference proteome</keyword>
<accession>A0ABD1PSK7</accession>
<dbReference type="PANTHER" id="PTHR34947">
    <property type="entry name" value="TRANSMEMBRANE PROTEIN"/>
    <property type="match status" value="1"/>
</dbReference>
<feature type="compositionally biased region" description="Acidic residues" evidence="1">
    <location>
        <begin position="160"/>
        <end position="175"/>
    </location>
</feature>
<feature type="region of interest" description="Disordered" evidence="1">
    <location>
        <begin position="156"/>
        <end position="194"/>
    </location>
</feature>
<evidence type="ECO:0000313" key="2">
    <source>
        <dbReference type="EMBL" id="KAL2466911.1"/>
    </source>
</evidence>
<evidence type="ECO:0000313" key="3">
    <source>
        <dbReference type="Proteomes" id="UP001604336"/>
    </source>
</evidence>
<evidence type="ECO:0000256" key="1">
    <source>
        <dbReference type="SAM" id="MobiDB-lite"/>
    </source>
</evidence>
<dbReference type="Proteomes" id="UP001604336">
    <property type="component" value="Unassembled WGS sequence"/>
</dbReference>
<organism evidence="2 3">
    <name type="scientific">Abeliophyllum distichum</name>
    <dbReference type="NCBI Taxonomy" id="126358"/>
    <lineage>
        <taxon>Eukaryota</taxon>
        <taxon>Viridiplantae</taxon>
        <taxon>Streptophyta</taxon>
        <taxon>Embryophyta</taxon>
        <taxon>Tracheophyta</taxon>
        <taxon>Spermatophyta</taxon>
        <taxon>Magnoliopsida</taxon>
        <taxon>eudicotyledons</taxon>
        <taxon>Gunneridae</taxon>
        <taxon>Pentapetalae</taxon>
        <taxon>asterids</taxon>
        <taxon>lamiids</taxon>
        <taxon>Lamiales</taxon>
        <taxon>Oleaceae</taxon>
        <taxon>Forsythieae</taxon>
        <taxon>Abeliophyllum</taxon>
    </lineage>
</organism>
<dbReference type="AlphaFoldDB" id="A0ABD1PSK7"/>
<feature type="region of interest" description="Disordered" evidence="1">
    <location>
        <begin position="85"/>
        <end position="129"/>
    </location>
</feature>
<comment type="caution">
    <text evidence="2">The sequence shown here is derived from an EMBL/GenBank/DDBJ whole genome shotgun (WGS) entry which is preliminary data.</text>
</comment>
<dbReference type="EMBL" id="JBFOLK010000013">
    <property type="protein sequence ID" value="KAL2466911.1"/>
    <property type="molecule type" value="Genomic_DNA"/>
</dbReference>
<gene>
    <name evidence="2" type="ORF">Adt_42762</name>
</gene>
<feature type="compositionally biased region" description="Gly residues" evidence="1">
    <location>
        <begin position="89"/>
        <end position="105"/>
    </location>
</feature>
<dbReference type="PANTHER" id="PTHR34947:SF2">
    <property type="entry name" value="TRANSMEMBRANE PROTEIN"/>
    <property type="match status" value="1"/>
</dbReference>
<name>A0ABD1PSK7_9LAMI</name>
<feature type="compositionally biased region" description="Gly residues" evidence="1">
    <location>
        <begin position="183"/>
        <end position="194"/>
    </location>
</feature>